<keyword evidence="2" id="KW-1185">Reference proteome</keyword>
<sequence length="125" mass="14016">MESAATAGAVPSHIANSARNLFRECLRRADYIGRMVCGEGFTLLASGGGLRKCKARLPSFNLDKNGTNNGNREIIMSLIRKEFRKNMHETDPEKIKEQKEAAVRGLFNHMFYEAWSMSTGQADEF</sequence>
<accession>A0ACC2BQI3</accession>
<name>A0ACC2BQI3_DIPCM</name>
<evidence type="ECO:0000313" key="1">
    <source>
        <dbReference type="EMBL" id="KAJ7532049.1"/>
    </source>
</evidence>
<dbReference type="EMBL" id="CM055105">
    <property type="protein sequence ID" value="KAJ7532049.1"/>
    <property type="molecule type" value="Genomic_DNA"/>
</dbReference>
<evidence type="ECO:0000313" key="2">
    <source>
        <dbReference type="Proteomes" id="UP001162992"/>
    </source>
</evidence>
<proteinExistence type="predicted"/>
<gene>
    <name evidence="1" type="ORF">O6H91_14G070000</name>
</gene>
<reference evidence="2" key="1">
    <citation type="journal article" date="2024" name="Proc. Natl. Acad. Sci. U.S.A.">
        <title>Extraordinary preservation of gene collinearity over three hundred million years revealed in homosporous lycophytes.</title>
        <authorList>
            <person name="Li C."/>
            <person name="Wickell D."/>
            <person name="Kuo L.Y."/>
            <person name="Chen X."/>
            <person name="Nie B."/>
            <person name="Liao X."/>
            <person name="Peng D."/>
            <person name="Ji J."/>
            <person name="Jenkins J."/>
            <person name="Williams M."/>
            <person name="Shu S."/>
            <person name="Plott C."/>
            <person name="Barry K."/>
            <person name="Rajasekar S."/>
            <person name="Grimwood J."/>
            <person name="Han X."/>
            <person name="Sun S."/>
            <person name="Hou Z."/>
            <person name="He W."/>
            <person name="Dai G."/>
            <person name="Sun C."/>
            <person name="Schmutz J."/>
            <person name="Leebens-Mack J.H."/>
            <person name="Li F.W."/>
            <person name="Wang L."/>
        </authorList>
    </citation>
    <scope>NUCLEOTIDE SEQUENCE [LARGE SCALE GENOMIC DNA]</scope>
    <source>
        <strain evidence="2">cv. PW_Plant_1</strain>
    </source>
</reference>
<dbReference type="Proteomes" id="UP001162992">
    <property type="component" value="Chromosome 14"/>
</dbReference>
<organism evidence="1 2">
    <name type="scientific">Diphasiastrum complanatum</name>
    <name type="common">Issler's clubmoss</name>
    <name type="synonym">Lycopodium complanatum</name>
    <dbReference type="NCBI Taxonomy" id="34168"/>
    <lineage>
        <taxon>Eukaryota</taxon>
        <taxon>Viridiplantae</taxon>
        <taxon>Streptophyta</taxon>
        <taxon>Embryophyta</taxon>
        <taxon>Tracheophyta</taxon>
        <taxon>Lycopodiopsida</taxon>
        <taxon>Lycopodiales</taxon>
        <taxon>Lycopodiaceae</taxon>
        <taxon>Lycopodioideae</taxon>
        <taxon>Diphasiastrum</taxon>
    </lineage>
</organism>
<protein>
    <submittedName>
        <fullName evidence="1">Uncharacterized protein</fullName>
    </submittedName>
</protein>
<comment type="caution">
    <text evidence="1">The sequence shown here is derived from an EMBL/GenBank/DDBJ whole genome shotgun (WGS) entry which is preliminary data.</text>
</comment>